<evidence type="ECO:0000313" key="1">
    <source>
        <dbReference type="EMBL" id="KAG0142059.1"/>
    </source>
</evidence>
<protein>
    <submittedName>
        <fullName evidence="1">Uncharacterized protein</fullName>
    </submittedName>
</protein>
<accession>A0A9P6T813</accession>
<reference evidence="1" key="1">
    <citation type="submission" date="2013-11" db="EMBL/GenBank/DDBJ databases">
        <title>Genome sequence of the fusiform rust pathogen reveals effectors for host alternation and coevolution with pine.</title>
        <authorList>
            <consortium name="DOE Joint Genome Institute"/>
            <person name="Smith K."/>
            <person name="Pendleton A."/>
            <person name="Kubisiak T."/>
            <person name="Anderson C."/>
            <person name="Salamov A."/>
            <person name="Aerts A."/>
            <person name="Riley R."/>
            <person name="Clum A."/>
            <person name="Lindquist E."/>
            <person name="Ence D."/>
            <person name="Campbell M."/>
            <person name="Kronenberg Z."/>
            <person name="Feau N."/>
            <person name="Dhillon B."/>
            <person name="Hamelin R."/>
            <person name="Burleigh J."/>
            <person name="Smith J."/>
            <person name="Yandell M."/>
            <person name="Nelson C."/>
            <person name="Grigoriev I."/>
            <person name="Davis J."/>
        </authorList>
    </citation>
    <scope>NUCLEOTIDE SEQUENCE</scope>
    <source>
        <strain evidence="1">G11</strain>
    </source>
</reference>
<keyword evidence="2" id="KW-1185">Reference proteome</keyword>
<dbReference type="EMBL" id="MU167361">
    <property type="protein sequence ID" value="KAG0142059.1"/>
    <property type="molecule type" value="Genomic_DNA"/>
</dbReference>
<sequence>YQECGWPLDFTGEECEFMANLIEADSTLYLDEICHSMSPCPQKMHLTWGAYFFPSFSSKNLFFDPALSSGYASLRDQAQPSACEEAQADMLNRS</sequence>
<proteinExistence type="predicted"/>
<evidence type="ECO:0000313" key="2">
    <source>
        <dbReference type="Proteomes" id="UP000886653"/>
    </source>
</evidence>
<dbReference type="AlphaFoldDB" id="A0A9P6T813"/>
<name>A0A9P6T813_9BASI</name>
<dbReference type="OrthoDB" id="2506496at2759"/>
<comment type="caution">
    <text evidence="1">The sequence shown here is derived from an EMBL/GenBank/DDBJ whole genome shotgun (WGS) entry which is preliminary data.</text>
</comment>
<organism evidence="1 2">
    <name type="scientific">Cronartium quercuum f. sp. fusiforme G11</name>
    <dbReference type="NCBI Taxonomy" id="708437"/>
    <lineage>
        <taxon>Eukaryota</taxon>
        <taxon>Fungi</taxon>
        <taxon>Dikarya</taxon>
        <taxon>Basidiomycota</taxon>
        <taxon>Pucciniomycotina</taxon>
        <taxon>Pucciniomycetes</taxon>
        <taxon>Pucciniales</taxon>
        <taxon>Coleosporiaceae</taxon>
        <taxon>Cronartium</taxon>
    </lineage>
</organism>
<gene>
    <name evidence="1" type="ORF">CROQUDRAFT_50832</name>
</gene>
<dbReference type="Proteomes" id="UP000886653">
    <property type="component" value="Unassembled WGS sequence"/>
</dbReference>
<feature type="non-terminal residue" evidence="1">
    <location>
        <position position="1"/>
    </location>
</feature>